<evidence type="ECO:0000313" key="2">
    <source>
        <dbReference type="Proteomes" id="UP000253094"/>
    </source>
</evidence>
<protein>
    <submittedName>
        <fullName evidence="1">Uncharacterized protein</fullName>
    </submittedName>
</protein>
<dbReference type="AlphaFoldDB" id="A0A367EXP8"/>
<dbReference type="EMBL" id="QOIL01000029">
    <property type="protein sequence ID" value="RCG21940.1"/>
    <property type="molecule type" value="Genomic_DNA"/>
</dbReference>
<dbReference type="RefSeq" id="WP_114033418.1">
    <property type="nucleotide sequence ID" value="NZ_QOIL01000029.1"/>
</dbReference>
<evidence type="ECO:0000313" key="1">
    <source>
        <dbReference type="EMBL" id="RCG21940.1"/>
    </source>
</evidence>
<gene>
    <name evidence="1" type="ORF">DQ384_36385</name>
</gene>
<dbReference type="Proteomes" id="UP000253094">
    <property type="component" value="Unassembled WGS sequence"/>
</dbReference>
<keyword evidence="2" id="KW-1185">Reference proteome</keyword>
<reference evidence="1 2" key="1">
    <citation type="submission" date="2018-06" db="EMBL/GenBank/DDBJ databases">
        <title>Sphaerisporangium craniellae sp. nov., isolated from a marine sponge in the South China Sea.</title>
        <authorList>
            <person name="Li L."/>
        </authorList>
    </citation>
    <scope>NUCLEOTIDE SEQUENCE [LARGE SCALE GENOMIC DNA]</scope>
    <source>
        <strain evidence="1 2">CCTCC AA 208026</strain>
    </source>
</reference>
<proteinExistence type="predicted"/>
<name>A0A367EXP8_9ACTN</name>
<comment type="caution">
    <text evidence="1">The sequence shown here is derived from an EMBL/GenBank/DDBJ whole genome shotgun (WGS) entry which is preliminary data.</text>
</comment>
<sequence>MSTTQLTIRETRIGEETVCSIDFFSRLIGAIEDGNWRYARDKLRQLQNTLATLAAQLNRTGPASGAPVAAYVAKHSQHYRIGRALYGAAAPASPAVSPLAQAEDAKGRRDIVGELDALTDGQRSMESAPWYPARAGDVVHIHYEGVPAVTPTLGETYVVEHSATEGGLLLRALHHTPGMVGPGAFAPGLVDDPLMEIWFEAGPAALTIVRDGRVVHGGAR</sequence>
<organism evidence="1 2">
    <name type="scientific">Sphaerisporangium album</name>
    <dbReference type="NCBI Taxonomy" id="509200"/>
    <lineage>
        <taxon>Bacteria</taxon>
        <taxon>Bacillati</taxon>
        <taxon>Actinomycetota</taxon>
        <taxon>Actinomycetes</taxon>
        <taxon>Streptosporangiales</taxon>
        <taxon>Streptosporangiaceae</taxon>
        <taxon>Sphaerisporangium</taxon>
    </lineage>
</organism>
<dbReference type="OrthoDB" id="4187179at2"/>
<accession>A0A367EXP8</accession>